<dbReference type="SUPFAM" id="SSF53167">
    <property type="entry name" value="Purine and uridine phosphorylases"/>
    <property type="match status" value="1"/>
</dbReference>
<evidence type="ECO:0000313" key="2">
    <source>
        <dbReference type="EMBL" id="GAM38323.1"/>
    </source>
</evidence>
<dbReference type="GO" id="GO:0003824">
    <property type="term" value="F:catalytic activity"/>
    <property type="evidence" value="ECO:0007669"/>
    <property type="project" value="InterPro"/>
</dbReference>
<feature type="domain" description="Nucleoside phosphorylase" evidence="1">
    <location>
        <begin position="11"/>
        <end position="127"/>
    </location>
</feature>
<name>A0A6V8HAW9_TALPI</name>
<evidence type="ECO:0000313" key="3">
    <source>
        <dbReference type="Proteomes" id="UP000053095"/>
    </source>
</evidence>
<keyword evidence="3" id="KW-1185">Reference proteome</keyword>
<organism evidence="2 3">
    <name type="scientific">Talaromyces pinophilus</name>
    <name type="common">Penicillium pinophilum</name>
    <dbReference type="NCBI Taxonomy" id="128442"/>
    <lineage>
        <taxon>Eukaryota</taxon>
        <taxon>Fungi</taxon>
        <taxon>Dikarya</taxon>
        <taxon>Ascomycota</taxon>
        <taxon>Pezizomycotina</taxon>
        <taxon>Eurotiomycetes</taxon>
        <taxon>Eurotiomycetidae</taxon>
        <taxon>Eurotiales</taxon>
        <taxon>Trichocomaceae</taxon>
        <taxon>Talaromyces</taxon>
        <taxon>Talaromyces sect. Talaromyces</taxon>
    </lineage>
</organism>
<dbReference type="InterPro" id="IPR027417">
    <property type="entry name" value="P-loop_NTPase"/>
</dbReference>
<protein>
    <recommendedName>
        <fullName evidence="1">Nucleoside phosphorylase domain-containing protein</fullName>
    </recommendedName>
</protein>
<dbReference type="GO" id="GO:0043531">
    <property type="term" value="F:ADP binding"/>
    <property type="evidence" value="ECO:0007669"/>
    <property type="project" value="InterPro"/>
</dbReference>
<comment type="caution">
    <text evidence="2">The sequence shown here is derived from an EMBL/GenBank/DDBJ whole genome shotgun (WGS) entry which is preliminary data.</text>
</comment>
<reference evidence="3" key="1">
    <citation type="journal article" date="2015" name="Genome Announc.">
        <title>Draft genome sequence of Talaromyces cellulolyticus strain Y-94, a source of lignocellulosic biomass-degrading enzymes.</title>
        <authorList>
            <person name="Fujii T."/>
            <person name="Koike H."/>
            <person name="Sawayama S."/>
            <person name="Yano S."/>
            <person name="Inoue H."/>
        </authorList>
    </citation>
    <scope>NUCLEOTIDE SEQUENCE [LARGE SCALE GENOMIC DNA]</scope>
    <source>
        <strain evidence="3">Y-94</strain>
    </source>
</reference>
<dbReference type="Pfam" id="PF01048">
    <property type="entry name" value="PNP_UDP_1"/>
    <property type="match status" value="1"/>
</dbReference>
<dbReference type="Gene3D" id="3.40.50.300">
    <property type="entry name" value="P-loop containing nucleotide triphosphate hydrolases"/>
    <property type="match status" value="1"/>
</dbReference>
<dbReference type="GO" id="GO:0009116">
    <property type="term" value="P:nucleoside metabolic process"/>
    <property type="evidence" value="ECO:0007669"/>
    <property type="project" value="InterPro"/>
</dbReference>
<dbReference type="PANTHER" id="PTHR46082:SF6">
    <property type="entry name" value="AAA+ ATPASE DOMAIN-CONTAINING PROTEIN-RELATED"/>
    <property type="match status" value="1"/>
</dbReference>
<dbReference type="PANTHER" id="PTHR46082">
    <property type="entry name" value="ATP/GTP-BINDING PROTEIN-RELATED"/>
    <property type="match status" value="1"/>
</dbReference>
<dbReference type="InterPro" id="IPR000845">
    <property type="entry name" value="Nucleoside_phosphorylase_d"/>
</dbReference>
<sequence>MPPRSRDEFHIAIICALPHEADAVEALFDEHYDKPYGKHVGDANSYVTGRIYNHDVVLAYMPGMGNRRSAGVARGLLSSFTGVKLTLLVGICGGVPYAPDGMEIILGDIIIGDSVIEYDFGRQYPHGFERKSGVKETLGSPSQAIQSFLNRLRTRRMRGQVQRHTAQYLQILQGMEDNEWSYPGVSHDTLFEASYRHKHYQQQSPIKCICIACCSTYDLVCEQALKSDCKKIGCAGHLVPRHRLNADCPVPLVHIGTIASASSVMKSGEHRDQLAEKEGVIGFEMEGAGVSDILPCVIIKGVCDYADSHKNKAWQNYAAATAASCAKTFLVYWEDNSQHQRPENSSHPKPTSKIPFERDEMFVGREDIIMSISGAVQGRSGQASKRAALVGLGGIGKSQIAIEYAYRVRESAPDTWIFWVHASNTTRFEQGFRDIAAVAKIPGRDDPKCDVLELVKNWLCDETNGNWLIILDNADDVDTFFNTLHDNMALVDYLPHVSHGSILVTSRNQTAARNIVGHRGQVIPVEPMGTHDAINLLKTRITVDQSCQTEAKLLVEALECIPLAIAQAGAYISNRSPQSSVSTYLQLFRASESNQEHLLNYHDAHDLRRD</sequence>
<dbReference type="EMBL" id="DF933829">
    <property type="protein sequence ID" value="GAM38323.1"/>
    <property type="molecule type" value="Genomic_DNA"/>
</dbReference>
<dbReference type="InterPro" id="IPR053137">
    <property type="entry name" value="NLR-like"/>
</dbReference>
<gene>
    <name evidence="2" type="ORF">TCE0_033f08958</name>
</gene>
<dbReference type="InterPro" id="IPR035994">
    <property type="entry name" value="Nucleoside_phosphorylase_sf"/>
</dbReference>
<evidence type="ECO:0000259" key="1">
    <source>
        <dbReference type="Pfam" id="PF01048"/>
    </source>
</evidence>
<proteinExistence type="predicted"/>
<dbReference type="Gene3D" id="3.40.50.1580">
    <property type="entry name" value="Nucleoside phosphorylase domain"/>
    <property type="match status" value="1"/>
</dbReference>
<dbReference type="AlphaFoldDB" id="A0A6V8HAW9"/>
<dbReference type="SUPFAM" id="SSF52540">
    <property type="entry name" value="P-loop containing nucleoside triphosphate hydrolases"/>
    <property type="match status" value="1"/>
</dbReference>
<dbReference type="Proteomes" id="UP000053095">
    <property type="component" value="Unassembled WGS sequence"/>
</dbReference>
<accession>A0A6V8HAW9</accession>